<dbReference type="EMBL" id="CP145607">
    <property type="protein sequence ID" value="WWM71134.1"/>
    <property type="molecule type" value="Genomic_DNA"/>
</dbReference>
<evidence type="ECO:0000313" key="1">
    <source>
        <dbReference type="EMBL" id="WWM71134.1"/>
    </source>
</evidence>
<protein>
    <recommendedName>
        <fullName evidence="3">DUF1488 family protein</fullName>
    </recommendedName>
</protein>
<gene>
    <name evidence="1" type="ORF">V6R86_10740</name>
</gene>
<keyword evidence="2" id="KW-1185">Reference proteome</keyword>
<accession>A0ABZ2G423</accession>
<evidence type="ECO:0008006" key="3">
    <source>
        <dbReference type="Google" id="ProtNLM"/>
    </source>
</evidence>
<organism evidence="1 2">
    <name type="scientific">Sphingomonas kaistensis</name>
    <dbReference type="NCBI Taxonomy" id="298708"/>
    <lineage>
        <taxon>Bacteria</taxon>
        <taxon>Pseudomonadati</taxon>
        <taxon>Pseudomonadota</taxon>
        <taxon>Alphaproteobacteria</taxon>
        <taxon>Sphingomonadales</taxon>
        <taxon>Sphingomonadaceae</taxon>
        <taxon>Sphingomonas</taxon>
    </lineage>
</organism>
<sequence>MRLFQFFDLTCIEAYVIAANHDDAHELFEEHVIQHGGDPDKLRWREMRPKHLNDFMRVVVQDALTIAREGLVVEAGTGRWVFVVPLSDVARQR</sequence>
<name>A0ABZ2G423_9SPHN</name>
<proteinExistence type="predicted"/>
<dbReference type="RefSeq" id="WP_338504443.1">
    <property type="nucleotide sequence ID" value="NZ_CP145607.1"/>
</dbReference>
<reference evidence="1 2" key="1">
    <citation type="submission" date="2024-02" db="EMBL/GenBank/DDBJ databases">
        <title>Full genome sequence of Sphingomonas kaistensis.</title>
        <authorList>
            <person name="Poletto B.L."/>
            <person name="Silva G."/>
            <person name="Galante D."/>
            <person name="Campos K.R."/>
            <person name="Santos M.B.N."/>
            <person name="Sacchi C.T."/>
        </authorList>
    </citation>
    <scope>NUCLEOTIDE SEQUENCE [LARGE SCALE GENOMIC DNA]</scope>
    <source>
        <strain evidence="1 2">MA4R</strain>
    </source>
</reference>
<evidence type="ECO:0000313" key="2">
    <source>
        <dbReference type="Proteomes" id="UP001382935"/>
    </source>
</evidence>
<dbReference type="Proteomes" id="UP001382935">
    <property type="component" value="Chromosome"/>
</dbReference>